<dbReference type="Proteomes" id="UP000664218">
    <property type="component" value="Unassembled WGS sequence"/>
</dbReference>
<evidence type="ECO:0000256" key="1">
    <source>
        <dbReference type="SAM" id="MobiDB-lite"/>
    </source>
</evidence>
<evidence type="ECO:0008006" key="4">
    <source>
        <dbReference type="Google" id="ProtNLM"/>
    </source>
</evidence>
<name>A0A939H738_9CLOT</name>
<evidence type="ECO:0000313" key="3">
    <source>
        <dbReference type="Proteomes" id="UP000664218"/>
    </source>
</evidence>
<keyword evidence="3" id="KW-1185">Reference proteome</keyword>
<feature type="compositionally biased region" description="Basic and acidic residues" evidence="1">
    <location>
        <begin position="103"/>
        <end position="126"/>
    </location>
</feature>
<proteinExistence type="predicted"/>
<protein>
    <recommendedName>
        <fullName evidence="4">PcfK-like protein</fullName>
    </recommendedName>
</protein>
<dbReference type="Pfam" id="PF14058">
    <property type="entry name" value="PcfK"/>
    <property type="match status" value="1"/>
</dbReference>
<dbReference type="RefSeq" id="WP_207598867.1">
    <property type="nucleotide sequence ID" value="NZ_JAFNJU010000003.1"/>
</dbReference>
<dbReference type="InterPro" id="IPR025624">
    <property type="entry name" value="PcfK"/>
</dbReference>
<evidence type="ECO:0000313" key="2">
    <source>
        <dbReference type="EMBL" id="MBO1264351.1"/>
    </source>
</evidence>
<comment type="caution">
    <text evidence="2">The sequence shown here is derived from an EMBL/GenBank/DDBJ whole genome shotgun (WGS) entry which is preliminary data.</text>
</comment>
<dbReference type="EMBL" id="JAFNJU010000003">
    <property type="protein sequence ID" value="MBO1264351.1"/>
    <property type="molecule type" value="Genomic_DNA"/>
</dbReference>
<reference evidence="2" key="1">
    <citation type="submission" date="2021-03" db="EMBL/GenBank/DDBJ databases">
        <title>Proteiniclasticum marinus sp. nov., isolated from tidal flat sediment.</title>
        <authorList>
            <person name="Namirimu T."/>
            <person name="Yang J.-A."/>
            <person name="Yang S.-H."/>
            <person name="Kim Y.-J."/>
            <person name="Kwon K.K."/>
        </authorList>
    </citation>
    <scope>NUCLEOTIDE SEQUENCE</scope>
    <source>
        <strain evidence="2">SCR006</strain>
    </source>
</reference>
<accession>A0A939H738</accession>
<sequence length="152" mass="17244">MEKISREIAEIKNNKGFAEAIAAYINKKCEKNHVFQERVNLEEKKLEECLKYIMSEVKKASGGAISVAATDKEVFKLVDDYYTKDHSEIKIDEGVQARAQAPAEKKEETYAKGDPPEKVEVKKPEKKSILTKKVKERDPLIDNQVSVFDLLG</sequence>
<dbReference type="AlphaFoldDB" id="A0A939H738"/>
<gene>
    <name evidence="2" type="ORF">J3A84_04760</name>
</gene>
<organism evidence="2 3">
    <name type="scientific">Proteiniclasticum aestuarii</name>
    <dbReference type="NCBI Taxonomy" id="2817862"/>
    <lineage>
        <taxon>Bacteria</taxon>
        <taxon>Bacillati</taxon>
        <taxon>Bacillota</taxon>
        <taxon>Clostridia</taxon>
        <taxon>Eubacteriales</taxon>
        <taxon>Clostridiaceae</taxon>
        <taxon>Proteiniclasticum</taxon>
    </lineage>
</organism>
<feature type="region of interest" description="Disordered" evidence="1">
    <location>
        <begin position="93"/>
        <end position="126"/>
    </location>
</feature>